<feature type="transmembrane region" description="Helical" evidence="8">
    <location>
        <begin position="133"/>
        <end position="152"/>
    </location>
</feature>
<dbReference type="PANTHER" id="PTHR11616:SF111">
    <property type="entry name" value="SODIUM- AND CHLORIDE-DEPENDENT GABA TRANSPORTER 2"/>
    <property type="match status" value="1"/>
</dbReference>
<feature type="binding site" evidence="6">
    <location>
        <position position="396"/>
    </location>
    <ligand>
        <name>Na(+)</name>
        <dbReference type="ChEBI" id="CHEBI:29101"/>
        <label>1</label>
    </ligand>
</feature>
<feature type="binding site" evidence="6">
    <location>
        <position position="56"/>
    </location>
    <ligand>
        <name>Na(+)</name>
        <dbReference type="ChEBI" id="CHEBI:29101"/>
        <label>1</label>
    </ligand>
</feature>
<dbReference type="GO" id="GO:0046872">
    <property type="term" value="F:metal ion binding"/>
    <property type="evidence" value="ECO:0007669"/>
    <property type="project" value="UniProtKB-KW"/>
</dbReference>
<keyword evidence="6" id="KW-0915">Sodium</keyword>
<organism evidence="9 10">
    <name type="scientific">Erpetoichthys calabaricus</name>
    <name type="common">Rope fish</name>
    <name type="synonym">Calamoichthys calabaricus</name>
    <dbReference type="NCBI Taxonomy" id="27687"/>
    <lineage>
        <taxon>Eukaryota</taxon>
        <taxon>Metazoa</taxon>
        <taxon>Chordata</taxon>
        <taxon>Craniata</taxon>
        <taxon>Vertebrata</taxon>
        <taxon>Euteleostomi</taxon>
        <taxon>Actinopterygii</taxon>
        <taxon>Polypteriformes</taxon>
        <taxon>Polypteridae</taxon>
        <taxon>Erpetoichthys</taxon>
    </lineage>
</organism>
<protein>
    <submittedName>
        <fullName evidence="9">Sodium- and chloride-dependent GABA transporter 2-like</fullName>
    </submittedName>
</protein>
<keyword evidence="6" id="KW-0479">Metal-binding</keyword>
<evidence type="ECO:0000256" key="3">
    <source>
        <dbReference type="ARBA" id="ARBA00022692"/>
    </source>
</evidence>
<feature type="transmembrane region" description="Helical" evidence="8">
    <location>
        <begin position="504"/>
        <end position="523"/>
    </location>
</feature>
<feature type="transmembrane region" description="Helical" evidence="8">
    <location>
        <begin position="288"/>
        <end position="313"/>
    </location>
</feature>
<feature type="transmembrane region" description="Helical" evidence="8">
    <location>
        <begin position="384"/>
        <end position="408"/>
    </location>
</feature>
<evidence type="ECO:0000313" key="10">
    <source>
        <dbReference type="Proteomes" id="UP000694620"/>
    </source>
</evidence>
<feature type="binding site" evidence="6">
    <location>
        <position position="59"/>
    </location>
    <ligand>
        <name>Na(+)</name>
        <dbReference type="ChEBI" id="CHEBI:29101"/>
        <label>1</label>
    </ligand>
</feature>
<reference evidence="9" key="3">
    <citation type="submission" date="2025-09" db="UniProtKB">
        <authorList>
            <consortium name="Ensembl"/>
        </authorList>
    </citation>
    <scope>IDENTIFICATION</scope>
</reference>
<reference evidence="9" key="1">
    <citation type="submission" date="2021-06" db="EMBL/GenBank/DDBJ databases">
        <authorList>
            <consortium name="Wellcome Sanger Institute Data Sharing"/>
        </authorList>
    </citation>
    <scope>NUCLEOTIDE SEQUENCE [LARGE SCALE GENOMIC DNA]</scope>
</reference>
<keyword evidence="3 8" id="KW-0812">Transmembrane</keyword>
<feature type="binding site" evidence="6">
    <location>
        <position position="299"/>
    </location>
    <ligand>
        <name>Na(+)</name>
        <dbReference type="ChEBI" id="CHEBI:29101"/>
        <label>1</label>
    </ligand>
</feature>
<keyword evidence="4 8" id="KW-1133">Transmembrane helix</keyword>
<evidence type="ECO:0000256" key="6">
    <source>
        <dbReference type="PIRSR" id="PIRSR600175-1"/>
    </source>
</evidence>
<evidence type="ECO:0000256" key="2">
    <source>
        <dbReference type="ARBA" id="ARBA00022448"/>
    </source>
</evidence>
<dbReference type="CDD" id="cd11496">
    <property type="entry name" value="SLC6sbd-TauT-like"/>
    <property type="match status" value="1"/>
</dbReference>
<dbReference type="PANTHER" id="PTHR11616">
    <property type="entry name" value="SODIUM/CHLORIDE DEPENDENT TRANSPORTER"/>
    <property type="match status" value="1"/>
</dbReference>
<feature type="transmembrane region" description="Helical" evidence="8">
    <location>
        <begin position="50"/>
        <end position="69"/>
    </location>
</feature>
<feature type="transmembrane region" description="Helical" evidence="8">
    <location>
        <begin position="466"/>
        <end position="483"/>
    </location>
</feature>
<evidence type="ECO:0000256" key="4">
    <source>
        <dbReference type="ARBA" id="ARBA00022989"/>
    </source>
</evidence>
<dbReference type="SUPFAM" id="SSF161070">
    <property type="entry name" value="SNF-like"/>
    <property type="match status" value="1"/>
</dbReference>
<dbReference type="InterPro" id="IPR000175">
    <property type="entry name" value="Na/ntran_symport"/>
</dbReference>
<comment type="subcellular location">
    <subcellularLocation>
        <location evidence="1">Membrane</location>
        <topology evidence="1">Multi-pass membrane protein</topology>
    </subcellularLocation>
</comment>
<feature type="transmembrane region" description="Helical" evidence="8">
    <location>
        <begin position="428"/>
        <end position="454"/>
    </location>
</feature>
<accession>A0A8C4REQ2</accession>
<dbReference type="GO" id="GO:0005332">
    <property type="term" value="F:gamma-aminobutyric acid:sodium:chloride symporter activity"/>
    <property type="evidence" value="ECO:0007669"/>
    <property type="project" value="TreeGrafter"/>
</dbReference>
<dbReference type="InterPro" id="IPR037272">
    <property type="entry name" value="SNS_sf"/>
</dbReference>
<feature type="transmembrane region" description="Helical" evidence="8">
    <location>
        <begin position="81"/>
        <end position="98"/>
    </location>
</feature>
<feature type="binding site" evidence="6">
    <location>
        <position position="399"/>
    </location>
    <ligand>
        <name>Na(+)</name>
        <dbReference type="ChEBI" id="CHEBI:29101"/>
        <label>1</label>
    </ligand>
</feature>
<keyword evidence="10" id="KW-1185">Reference proteome</keyword>
<dbReference type="Proteomes" id="UP000694620">
    <property type="component" value="Chromosome 3"/>
</dbReference>
<name>A0A8C4REQ2_ERPCA</name>
<keyword evidence="7" id="KW-1015">Disulfide bond</keyword>
<feature type="binding site" evidence="6">
    <location>
        <position position="331"/>
    </location>
    <ligand>
        <name>Na(+)</name>
        <dbReference type="ChEBI" id="CHEBI:29101"/>
        <label>1</label>
    </ligand>
</feature>
<evidence type="ECO:0000256" key="5">
    <source>
        <dbReference type="ARBA" id="ARBA00023136"/>
    </source>
</evidence>
<dbReference type="AlphaFoldDB" id="A0A8C4REQ2"/>
<sequence>MPLFNNIILFRIVSMEANAMEETQLQINKRKPKPGKMVHKRGHWARKAEYFLAVGGDIVGLGNVWRFPYLCYKNGGGESAFFPYLFFLVTCGVPLFLLETSLGQYTRKSGLTCWRKICPLFEGIGSANLIINAYFNFTYIIILAWAFFYLFYSFSKELPWASCNNTWNTVHCKEFDKNFSTSSEELENSTSPAMEFWERRVLNISGGIEVLGSLHWEMALCLLLTWIICYFCIWKGVKSTGKVVYFTATFPYVMLLILLVRGLTLPGAKDGIIFYLYPEPSRLADPEVWMEAGTQVFFSYAVCFGGLTALSSYNKYNNDCYKDCIYLCLMNSGTSFLAGFVVFSTLGFMAYEQGVPIKDVAESGPGLIFIVYPNAISMMPLPQLWAFCLFLMVILLGLDTEFVSLETFMTIAMDMFPILLKNKRMKQVVLVITCILSFMIGLLMVTEGGVYIFYLVEHYACSGTCLLFIAIFETICIGWVYGADHLYDNIEDMIGYRPWPIIKYCWTFLTPVICMGTFIFSLVDYTPLKYNNTYVYPSWCYVLGWLLSLSSIMLVPLSMVFRLIVGKGNLNEVNKSDIASLASPGKSMRLEKHEALNYNFNTSMKEQTDL</sequence>
<dbReference type="GO" id="GO:0042995">
    <property type="term" value="C:cell projection"/>
    <property type="evidence" value="ECO:0007669"/>
    <property type="project" value="TreeGrafter"/>
</dbReference>
<proteinExistence type="predicted"/>
<dbReference type="PRINTS" id="PR00176">
    <property type="entry name" value="NANEUSMPORT"/>
</dbReference>
<dbReference type="Pfam" id="PF00209">
    <property type="entry name" value="SNF"/>
    <property type="match status" value="1"/>
</dbReference>
<evidence type="ECO:0000313" key="9">
    <source>
        <dbReference type="Ensembl" id="ENSECRP00000001360.1"/>
    </source>
</evidence>
<feature type="binding site" evidence="6">
    <location>
        <position position="63"/>
    </location>
    <ligand>
        <name>Na(+)</name>
        <dbReference type="ChEBI" id="CHEBI:29101"/>
        <label>1</label>
    </ligand>
</feature>
<keyword evidence="2" id="KW-0813">Transport</keyword>
<dbReference type="GeneTree" id="ENSGT00940000163827"/>
<reference evidence="9" key="2">
    <citation type="submission" date="2025-08" db="UniProtKB">
        <authorList>
            <consortium name="Ensembl"/>
        </authorList>
    </citation>
    <scope>IDENTIFICATION</scope>
</reference>
<feature type="transmembrane region" description="Helical" evidence="8">
    <location>
        <begin position="325"/>
        <end position="351"/>
    </location>
</feature>
<feature type="transmembrane region" description="Helical" evidence="8">
    <location>
        <begin position="245"/>
        <end position="268"/>
    </location>
</feature>
<dbReference type="PROSITE" id="PS00754">
    <property type="entry name" value="NA_NEUROTRAN_SYMP_2"/>
    <property type="match status" value="1"/>
</dbReference>
<evidence type="ECO:0000256" key="8">
    <source>
        <dbReference type="SAM" id="Phobius"/>
    </source>
</evidence>
<gene>
    <name evidence="9" type="primary">LOC114649269</name>
</gene>
<dbReference type="PROSITE" id="PS50267">
    <property type="entry name" value="NA_NEUROTRAN_SYMP_3"/>
    <property type="match status" value="1"/>
</dbReference>
<evidence type="ECO:0000256" key="7">
    <source>
        <dbReference type="PIRSR" id="PIRSR600175-2"/>
    </source>
</evidence>
<feature type="disulfide bond" evidence="7">
    <location>
        <begin position="163"/>
        <end position="172"/>
    </location>
</feature>
<dbReference type="GO" id="GO:0005886">
    <property type="term" value="C:plasma membrane"/>
    <property type="evidence" value="ECO:0007669"/>
    <property type="project" value="TreeGrafter"/>
</dbReference>
<evidence type="ECO:0000256" key="1">
    <source>
        <dbReference type="ARBA" id="ARBA00004141"/>
    </source>
</evidence>
<keyword evidence="5 8" id="KW-0472">Membrane</keyword>
<feature type="transmembrane region" description="Helical" evidence="8">
    <location>
        <begin position="543"/>
        <end position="565"/>
    </location>
</feature>
<dbReference type="Ensembl" id="ENSECRT00000001382.1">
    <property type="protein sequence ID" value="ENSECRP00000001360.1"/>
    <property type="gene ID" value="ENSECRG00000000878.1"/>
</dbReference>
<feature type="transmembrane region" description="Helical" evidence="8">
    <location>
        <begin position="214"/>
        <end position="233"/>
    </location>
</feature>